<feature type="compositionally biased region" description="Basic and acidic residues" evidence="1">
    <location>
        <begin position="8"/>
        <end position="21"/>
    </location>
</feature>
<feature type="transmembrane region" description="Helical" evidence="2">
    <location>
        <begin position="107"/>
        <end position="132"/>
    </location>
</feature>
<protein>
    <submittedName>
        <fullName evidence="3">AbgT family transporter</fullName>
    </submittedName>
</protein>
<name>A0ABP9G3K7_9MICC</name>
<dbReference type="PANTHER" id="PTHR30282:SF0">
    <property type="entry name" value="P-AMINOBENZOYL-GLUTAMATE TRANSPORT PROTEIN"/>
    <property type="match status" value="1"/>
</dbReference>
<evidence type="ECO:0000256" key="1">
    <source>
        <dbReference type="SAM" id="MobiDB-lite"/>
    </source>
</evidence>
<feature type="region of interest" description="Disordered" evidence="1">
    <location>
        <begin position="281"/>
        <end position="314"/>
    </location>
</feature>
<feature type="transmembrane region" description="Helical" evidence="2">
    <location>
        <begin position="327"/>
        <end position="348"/>
    </location>
</feature>
<dbReference type="Proteomes" id="UP001500368">
    <property type="component" value="Unassembled WGS sequence"/>
</dbReference>
<feature type="transmembrane region" description="Helical" evidence="2">
    <location>
        <begin position="228"/>
        <end position="251"/>
    </location>
</feature>
<dbReference type="RefSeq" id="WP_345477530.1">
    <property type="nucleotide sequence ID" value="NZ_BAABLW010000007.1"/>
</dbReference>
<feature type="transmembrane region" description="Helical" evidence="2">
    <location>
        <begin position="473"/>
        <end position="491"/>
    </location>
</feature>
<feature type="compositionally biased region" description="Low complexity" evidence="1">
    <location>
        <begin position="299"/>
        <end position="310"/>
    </location>
</feature>
<gene>
    <name evidence="3" type="ORF">GCM10025790_16070</name>
</gene>
<feature type="transmembrane region" description="Helical" evidence="2">
    <location>
        <begin position="407"/>
        <end position="426"/>
    </location>
</feature>
<keyword evidence="2" id="KW-0812">Transmembrane</keyword>
<feature type="transmembrane region" description="Helical" evidence="2">
    <location>
        <begin position="139"/>
        <end position="162"/>
    </location>
</feature>
<dbReference type="Pfam" id="PF03806">
    <property type="entry name" value="ABG_transport"/>
    <property type="match status" value="2"/>
</dbReference>
<feature type="region of interest" description="Disordered" evidence="1">
    <location>
        <begin position="1"/>
        <end position="21"/>
    </location>
</feature>
<accession>A0ABP9G3K7</accession>
<keyword evidence="2" id="KW-0472">Membrane</keyword>
<evidence type="ECO:0000313" key="3">
    <source>
        <dbReference type="EMBL" id="GAA4920739.1"/>
    </source>
</evidence>
<feature type="transmembrane region" description="Helical" evidence="2">
    <location>
        <begin position="168"/>
        <end position="188"/>
    </location>
</feature>
<sequence>MPSNDGPPVREPESTSEHEPERRGVIVRFLGGIERIGNLLPHPFWLFVILAAVVVTLSAVLEAAGVGAQNPADGEQVDVQSLLTPEGFQRMISEAVENFVSFPPLGLIITVMLGVAVAEGSGLISAAIRVAVSRVSRSWLTFTVALVGVTGSVASDAIYIILIPLAAAAFKAVGRSAVLGAIVAFGSASAGYNASLLITASDPLFAGISTAAAQLIEEDYVVSPIANYFFAAASAVVLATVVTLVTELLLVKMTERMRKEEDAAGGAATAVLAAGRPAQLADAQDSVHKTGTATGGTAEGTAGEGAEQQAPTSEEELLSYSAQEVRALLWSGLALAVFLALYFTLLFLPASPLSGEGGALESPLLTDVAVPIALAFLVVGLTYGIVAGSITRARDVPELMARSIKELSGVVVIFFAAAQFIAYFNWSNIGTVLAINGAETLERWDLPVFVLFGGVVLLVALFNFFITSGSAQYTLMAPVLVPMLMLIGVSPEVTQMLYRMGDSPTNIISPMSPYFALALGYLQRYYPKAGVGTLLSLTLPISVALLVSWFLFFMLWYAIGLPLGPGVPIR</sequence>
<keyword evidence="4" id="KW-1185">Reference proteome</keyword>
<comment type="caution">
    <text evidence="3">The sequence shown here is derived from an EMBL/GenBank/DDBJ whole genome shotgun (WGS) entry which is preliminary data.</text>
</comment>
<dbReference type="InterPro" id="IPR004697">
    <property type="entry name" value="AbgT"/>
</dbReference>
<reference evidence="4" key="1">
    <citation type="journal article" date="2019" name="Int. J. Syst. Evol. Microbiol.">
        <title>The Global Catalogue of Microorganisms (GCM) 10K type strain sequencing project: providing services to taxonomists for standard genome sequencing and annotation.</title>
        <authorList>
            <consortium name="The Broad Institute Genomics Platform"/>
            <consortium name="The Broad Institute Genome Sequencing Center for Infectious Disease"/>
            <person name="Wu L."/>
            <person name="Ma J."/>
        </authorList>
    </citation>
    <scope>NUCLEOTIDE SEQUENCE [LARGE SCALE GENOMIC DNA]</scope>
    <source>
        <strain evidence="4">JCM 19129</strain>
    </source>
</reference>
<feature type="transmembrane region" description="Helical" evidence="2">
    <location>
        <begin position="503"/>
        <end position="522"/>
    </location>
</feature>
<evidence type="ECO:0000256" key="2">
    <source>
        <dbReference type="SAM" id="Phobius"/>
    </source>
</evidence>
<proteinExistence type="predicted"/>
<feature type="transmembrane region" description="Helical" evidence="2">
    <location>
        <begin position="368"/>
        <end position="386"/>
    </location>
</feature>
<feature type="transmembrane region" description="Helical" evidence="2">
    <location>
        <begin position="446"/>
        <end position="466"/>
    </location>
</feature>
<dbReference type="PANTHER" id="PTHR30282">
    <property type="entry name" value="P-AMINOBENZOYL GLUTAMATE TRANSPORTER"/>
    <property type="match status" value="1"/>
</dbReference>
<organism evidence="3 4">
    <name type="scientific">Nesterenkonia rhizosphaerae</name>
    <dbReference type="NCBI Taxonomy" id="1348272"/>
    <lineage>
        <taxon>Bacteria</taxon>
        <taxon>Bacillati</taxon>
        <taxon>Actinomycetota</taxon>
        <taxon>Actinomycetes</taxon>
        <taxon>Micrococcales</taxon>
        <taxon>Micrococcaceae</taxon>
        <taxon>Nesterenkonia</taxon>
    </lineage>
</organism>
<keyword evidence="2" id="KW-1133">Transmembrane helix</keyword>
<feature type="transmembrane region" description="Helical" evidence="2">
    <location>
        <begin position="44"/>
        <end position="61"/>
    </location>
</feature>
<feature type="transmembrane region" description="Helical" evidence="2">
    <location>
        <begin position="534"/>
        <end position="559"/>
    </location>
</feature>
<evidence type="ECO:0000313" key="4">
    <source>
        <dbReference type="Proteomes" id="UP001500368"/>
    </source>
</evidence>
<dbReference type="EMBL" id="BAABLW010000007">
    <property type="protein sequence ID" value="GAA4920739.1"/>
    <property type="molecule type" value="Genomic_DNA"/>
</dbReference>